<protein>
    <submittedName>
        <fullName evidence="2">Uncharacterized protein</fullName>
    </submittedName>
</protein>
<dbReference type="Proteomes" id="UP000299102">
    <property type="component" value="Unassembled WGS sequence"/>
</dbReference>
<feature type="compositionally biased region" description="Basic and acidic residues" evidence="1">
    <location>
        <begin position="69"/>
        <end position="82"/>
    </location>
</feature>
<sequence>MQLSDRRSFPDRRGSPVRTEQRPTTSTSLPEPAVTVEQDDGVSIDNSSGSPADSGNFKIWTPEMGPSPLDRRDRIPDEKTPGHEASPPSRTRTRKKGVEHPRTHCLMEYFHMDYSDSSHDTLTHPLT</sequence>
<feature type="compositionally biased region" description="Basic and acidic residues" evidence="1">
    <location>
        <begin position="1"/>
        <end position="14"/>
    </location>
</feature>
<dbReference type="EMBL" id="BGZK01001609">
    <property type="protein sequence ID" value="GBP83204.1"/>
    <property type="molecule type" value="Genomic_DNA"/>
</dbReference>
<keyword evidence="3" id="KW-1185">Reference proteome</keyword>
<reference evidence="2 3" key="1">
    <citation type="journal article" date="2019" name="Commun. Biol.">
        <title>The bagworm genome reveals a unique fibroin gene that provides high tensile strength.</title>
        <authorList>
            <person name="Kono N."/>
            <person name="Nakamura H."/>
            <person name="Ohtoshi R."/>
            <person name="Tomita M."/>
            <person name="Numata K."/>
            <person name="Arakawa K."/>
        </authorList>
    </citation>
    <scope>NUCLEOTIDE SEQUENCE [LARGE SCALE GENOMIC DNA]</scope>
</reference>
<accession>A0A4C1Z7W9</accession>
<evidence type="ECO:0000313" key="2">
    <source>
        <dbReference type="EMBL" id="GBP83204.1"/>
    </source>
</evidence>
<name>A0A4C1Z7W9_EUMVA</name>
<evidence type="ECO:0000313" key="3">
    <source>
        <dbReference type="Proteomes" id="UP000299102"/>
    </source>
</evidence>
<organism evidence="2 3">
    <name type="scientific">Eumeta variegata</name>
    <name type="common">Bagworm moth</name>
    <name type="synonym">Eumeta japonica</name>
    <dbReference type="NCBI Taxonomy" id="151549"/>
    <lineage>
        <taxon>Eukaryota</taxon>
        <taxon>Metazoa</taxon>
        <taxon>Ecdysozoa</taxon>
        <taxon>Arthropoda</taxon>
        <taxon>Hexapoda</taxon>
        <taxon>Insecta</taxon>
        <taxon>Pterygota</taxon>
        <taxon>Neoptera</taxon>
        <taxon>Endopterygota</taxon>
        <taxon>Lepidoptera</taxon>
        <taxon>Glossata</taxon>
        <taxon>Ditrysia</taxon>
        <taxon>Tineoidea</taxon>
        <taxon>Psychidae</taxon>
        <taxon>Oiketicinae</taxon>
        <taxon>Eumeta</taxon>
    </lineage>
</organism>
<gene>
    <name evidence="2" type="ORF">EVAR_66755_1</name>
</gene>
<proteinExistence type="predicted"/>
<evidence type="ECO:0000256" key="1">
    <source>
        <dbReference type="SAM" id="MobiDB-lite"/>
    </source>
</evidence>
<feature type="compositionally biased region" description="Polar residues" evidence="1">
    <location>
        <begin position="44"/>
        <end position="53"/>
    </location>
</feature>
<feature type="region of interest" description="Disordered" evidence="1">
    <location>
        <begin position="1"/>
        <end position="100"/>
    </location>
</feature>
<comment type="caution">
    <text evidence="2">The sequence shown here is derived from an EMBL/GenBank/DDBJ whole genome shotgun (WGS) entry which is preliminary data.</text>
</comment>
<dbReference type="AlphaFoldDB" id="A0A4C1Z7W9"/>